<dbReference type="EMBL" id="JBHTJW010000002">
    <property type="protein sequence ID" value="MFD0930016.1"/>
    <property type="molecule type" value="Genomic_DNA"/>
</dbReference>
<keyword evidence="2" id="KW-1185">Reference proteome</keyword>
<gene>
    <name evidence="1" type="ORF">ACFQ1T_09525</name>
</gene>
<reference evidence="2" key="1">
    <citation type="journal article" date="2019" name="Int. J. Syst. Evol. Microbiol.">
        <title>The Global Catalogue of Microorganisms (GCM) 10K type strain sequencing project: providing services to taxonomists for standard genome sequencing and annotation.</title>
        <authorList>
            <consortium name="The Broad Institute Genomics Platform"/>
            <consortium name="The Broad Institute Genome Sequencing Center for Infectious Disease"/>
            <person name="Wu L."/>
            <person name="Ma J."/>
        </authorList>
    </citation>
    <scope>NUCLEOTIDE SEQUENCE [LARGE SCALE GENOMIC DNA]</scope>
    <source>
        <strain evidence="2">CCUG 59685</strain>
    </source>
</reference>
<dbReference type="Proteomes" id="UP001597106">
    <property type="component" value="Unassembled WGS sequence"/>
</dbReference>
<comment type="caution">
    <text evidence="1">The sequence shown here is derived from an EMBL/GenBank/DDBJ whole genome shotgun (WGS) entry which is preliminary data.</text>
</comment>
<sequence>MSHIVLTAKPLSRTVDCRALLPLALQGKTETEIGTIKLAANLSVADAFDVSVDTATEATKLTFKNTTSSHQYIGFGMTAGQLVVEGSAGDFLGAQLQNGILICKGNAGARVGDRMRRGMLLIEGNAGDYCGSDMMAGTLGVLGSTGVYLGYGMKRGTLLLAQSPAPQATWIDCGLHKLPFLNILYKSFKLLDSRFAQISSQRVQRWMGDMGGLGKAEILVIQS</sequence>
<dbReference type="InterPro" id="IPR036485">
    <property type="entry name" value="Glu_synth_asu_C_sf"/>
</dbReference>
<dbReference type="SUPFAM" id="SSF69336">
    <property type="entry name" value="Alpha subunit of glutamate synthase, C-terminal domain"/>
    <property type="match status" value="1"/>
</dbReference>
<accession>A0ABW3GHE5</accession>
<dbReference type="RefSeq" id="WP_379075974.1">
    <property type="nucleotide sequence ID" value="NZ_JBHTJW010000002.1"/>
</dbReference>
<organism evidence="1 2">
    <name type="scientific">Methylophilus glucosoxydans</name>
    <dbReference type="NCBI Taxonomy" id="752553"/>
    <lineage>
        <taxon>Bacteria</taxon>
        <taxon>Pseudomonadati</taxon>
        <taxon>Pseudomonadota</taxon>
        <taxon>Betaproteobacteria</taxon>
        <taxon>Nitrosomonadales</taxon>
        <taxon>Methylophilaceae</taxon>
        <taxon>Methylophilus</taxon>
    </lineage>
</organism>
<evidence type="ECO:0000313" key="1">
    <source>
        <dbReference type="EMBL" id="MFD0930016.1"/>
    </source>
</evidence>
<proteinExistence type="predicted"/>
<evidence type="ECO:0000313" key="2">
    <source>
        <dbReference type="Proteomes" id="UP001597106"/>
    </source>
</evidence>
<dbReference type="Gene3D" id="2.160.20.60">
    <property type="entry name" value="Glutamate synthase, alpha subunit, C-terminal domain"/>
    <property type="match status" value="1"/>
</dbReference>
<protein>
    <submittedName>
        <fullName evidence="1">Formylmethanofuran dehydrogenase subunit C</fullName>
    </submittedName>
</protein>
<dbReference type="PANTHER" id="PTHR39673:SF5">
    <property type="entry name" value="TUNGSTEN-CONTAINING FORMYLMETHANOFURAN DEHYDROGENASE 2 SUBUNIT C"/>
    <property type="match status" value="1"/>
</dbReference>
<dbReference type="PANTHER" id="PTHR39673">
    <property type="entry name" value="TUNGSTEN FORMYLMETHANOFURAN DEHYDROGENASE, SUBUNIT C (FWDC)"/>
    <property type="match status" value="1"/>
</dbReference>
<name>A0ABW3GHE5_9PROT</name>